<organism evidence="3 4">
    <name type="scientific">Tanacetum coccineum</name>
    <dbReference type="NCBI Taxonomy" id="301880"/>
    <lineage>
        <taxon>Eukaryota</taxon>
        <taxon>Viridiplantae</taxon>
        <taxon>Streptophyta</taxon>
        <taxon>Embryophyta</taxon>
        <taxon>Tracheophyta</taxon>
        <taxon>Spermatophyta</taxon>
        <taxon>Magnoliopsida</taxon>
        <taxon>eudicotyledons</taxon>
        <taxon>Gunneridae</taxon>
        <taxon>Pentapetalae</taxon>
        <taxon>asterids</taxon>
        <taxon>campanulids</taxon>
        <taxon>Asterales</taxon>
        <taxon>Asteraceae</taxon>
        <taxon>Asteroideae</taxon>
        <taxon>Anthemideae</taxon>
        <taxon>Anthemidinae</taxon>
        <taxon>Tanacetum</taxon>
    </lineage>
</organism>
<feature type="region of interest" description="Disordered" evidence="1">
    <location>
        <begin position="380"/>
        <end position="410"/>
    </location>
</feature>
<evidence type="ECO:0000256" key="1">
    <source>
        <dbReference type="SAM" id="MobiDB-lite"/>
    </source>
</evidence>
<gene>
    <name evidence="3" type="ORF">Tco_0975077</name>
</gene>
<reference evidence="3" key="1">
    <citation type="journal article" date="2022" name="Int. J. Mol. Sci.">
        <title>Draft Genome of Tanacetum Coccineum: Genomic Comparison of Closely Related Tanacetum-Family Plants.</title>
        <authorList>
            <person name="Yamashiro T."/>
            <person name="Shiraishi A."/>
            <person name="Nakayama K."/>
            <person name="Satake H."/>
        </authorList>
    </citation>
    <scope>NUCLEOTIDE SEQUENCE</scope>
</reference>
<dbReference type="Pfam" id="PF03732">
    <property type="entry name" value="Retrotrans_gag"/>
    <property type="match status" value="1"/>
</dbReference>
<feature type="compositionally biased region" description="Pro residues" evidence="1">
    <location>
        <begin position="547"/>
        <end position="559"/>
    </location>
</feature>
<dbReference type="GO" id="GO:0003964">
    <property type="term" value="F:RNA-directed DNA polymerase activity"/>
    <property type="evidence" value="ECO:0007669"/>
    <property type="project" value="UniProtKB-KW"/>
</dbReference>
<feature type="compositionally biased region" description="Basic and acidic residues" evidence="1">
    <location>
        <begin position="529"/>
        <end position="543"/>
    </location>
</feature>
<dbReference type="PANTHER" id="PTHR33223:SF11">
    <property type="entry name" value="ELEMENT PROTEIN, PUTATIVE-RELATED"/>
    <property type="match status" value="1"/>
</dbReference>
<evidence type="ECO:0000313" key="4">
    <source>
        <dbReference type="Proteomes" id="UP001151760"/>
    </source>
</evidence>
<dbReference type="Proteomes" id="UP001151760">
    <property type="component" value="Unassembled WGS sequence"/>
</dbReference>
<name>A0ABQ5EDC0_9ASTR</name>
<dbReference type="EMBL" id="BQNB010016194">
    <property type="protein sequence ID" value="GJT48920.1"/>
    <property type="molecule type" value="Genomic_DNA"/>
</dbReference>
<keyword evidence="3" id="KW-0808">Transferase</keyword>
<protein>
    <submittedName>
        <fullName evidence="3">Reverse transcriptase domain-containing protein</fullName>
    </submittedName>
</protein>
<feature type="compositionally biased region" description="Polar residues" evidence="1">
    <location>
        <begin position="389"/>
        <end position="410"/>
    </location>
</feature>
<evidence type="ECO:0000259" key="2">
    <source>
        <dbReference type="Pfam" id="PF03732"/>
    </source>
</evidence>
<keyword evidence="4" id="KW-1185">Reference proteome</keyword>
<keyword evidence="3" id="KW-0548">Nucleotidyltransferase</keyword>
<accession>A0ABQ5EDC0</accession>
<dbReference type="InterPro" id="IPR005162">
    <property type="entry name" value="Retrotrans_gag_dom"/>
</dbReference>
<feature type="region of interest" description="Disordered" evidence="1">
    <location>
        <begin position="1"/>
        <end position="36"/>
    </location>
</feature>
<feature type="domain" description="Retrotransposon gag" evidence="2">
    <location>
        <begin position="129"/>
        <end position="222"/>
    </location>
</feature>
<evidence type="ECO:0000313" key="3">
    <source>
        <dbReference type="EMBL" id="GJT48920.1"/>
    </source>
</evidence>
<proteinExistence type="predicted"/>
<sequence>MRTRSSSNLVGNSSSNPTISNPKCRNRKRSNQRVEPFALEESPVVTMADQRTMAELLRAPTEGYAEAIVVPPILAEHFELKHSLINMMTSDQFFGLEKENPHDHFRWFNKITSTIKYNDVPNSAIKLMLFLFSLAGAARRWLKKEPPRSILTWEDLVSKFINELFPPSRTTNLRNEISNFQQRFDESFHEAWDRYKDLLRACPHHGFTELHQLDTFYNALNPADQDSLNSAAGGNLLERSTQDVLTIIENKSKVRNSRNKSIVSQVKSSDGNSSSSDIAKLTHAVNQQTSAVTTAMTAILKQFQATPPPASVKAVEEICVTCGGAHPYYQCLAADGNTFPEYRDNIQGYVAATTCNYNQGNAGYRPPCVANQTRPPGFVQQNGQNNQNHFSQPQGYNRGNNFNQNPNYQAPIQQNQSVPLSKFKEIKKMNDVNIKAMQAQINNVKNELRNKMQSSIQASMSNQTNKLKNMMASFFQMNTASTSGTGSHPSNTVANPKGEFKSIATRSGLVLDGPTVPMPPPFINPEEDERVKETLTDPEHGEYTIKVPPPHVQKAKPPS</sequence>
<reference evidence="3" key="2">
    <citation type="submission" date="2022-01" db="EMBL/GenBank/DDBJ databases">
        <authorList>
            <person name="Yamashiro T."/>
            <person name="Shiraishi A."/>
            <person name="Satake H."/>
            <person name="Nakayama K."/>
        </authorList>
    </citation>
    <scope>NUCLEOTIDE SEQUENCE</scope>
</reference>
<feature type="region of interest" description="Disordered" evidence="1">
    <location>
        <begin position="510"/>
        <end position="559"/>
    </location>
</feature>
<dbReference type="PANTHER" id="PTHR33223">
    <property type="entry name" value="CCHC-TYPE DOMAIN-CONTAINING PROTEIN"/>
    <property type="match status" value="1"/>
</dbReference>
<feature type="compositionally biased region" description="Low complexity" evidence="1">
    <location>
        <begin position="1"/>
        <end position="16"/>
    </location>
</feature>
<keyword evidence="3" id="KW-0695">RNA-directed DNA polymerase</keyword>
<comment type="caution">
    <text evidence="3">The sequence shown here is derived from an EMBL/GenBank/DDBJ whole genome shotgun (WGS) entry which is preliminary data.</text>
</comment>